<dbReference type="InterPro" id="IPR001763">
    <property type="entry name" value="Rhodanese-like_dom"/>
</dbReference>
<sequence length="555" mass="59960">MSKKVIIVGGVAGGASAAARLRRLDESADIIMLERGEFVSFANCGLPYYIGGTIQERSKLLVQTPESLKARFRIDVRTFSEAVSIDPERKMIKIESRDRGAYEESYDDLILSPGAKPIRPSIPGIDNPSIHTLRNIADTDRIKELVDREATRSAVVVGGGYIGVEMAENLRERGLDVTLVEAAPHILAPFDSEMVVLAEKELEEHGVRLRLNSPVQAFRVAEGGIGTVVELGNGDSVTADIVILAIGVMPDTGFLQGSGIQMGARGHIIVNEHMETNQPSIYAVGDAVETTDFMHGGQTAVPLAGPANKQGRIAADRICGLDSSYKGTQGTAIIKVFGLTGASTGSNERTLNKLGVPYHAIYVHPISHAGYYPGAKPMSLKLLFNEQGRVLGAQAFGEEGVDKRIDVIATVIRLGGTVYDLTELELSYAPPYSSAKDPVNMAGYVAENVLEGRLDVLTVNELDGIDADAVQLLDVRTVAEYGRGHLDGALNIPVDDLRERLHELDRNKEIYAYCEVGLRGYIASRILSQHGFRVRNLTGGHKSCRIASFTPSLEE</sequence>
<keyword evidence="6" id="KW-0676">Redox-active center</keyword>
<reference evidence="9" key="1">
    <citation type="journal article" date="2019" name="Int. J. Syst. Evol. Microbiol.">
        <title>The Global Catalogue of Microorganisms (GCM) 10K type strain sequencing project: providing services to taxonomists for standard genome sequencing and annotation.</title>
        <authorList>
            <consortium name="The Broad Institute Genomics Platform"/>
            <consortium name="The Broad Institute Genome Sequencing Center for Infectious Disease"/>
            <person name="Wu L."/>
            <person name="Ma J."/>
        </authorList>
    </citation>
    <scope>NUCLEOTIDE SEQUENCE [LARGE SCALE GENOMIC DNA]</scope>
    <source>
        <strain evidence="9">CCUG 59129</strain>
    </source>
</reference>
<dbReference type="Proteomes" id="UP001596989">
    <property type="component" value="Unassembled WGS sequence"/>
</dbReference>
<dbReference type="Pfam" id="PF07992">
    <property type="entry name" value="Pyr_redox_2"/>
    <property type="match status" value="1"/>
</dbReference>
<dbReference type="InterPro" id="IPR023753">
    <property type="entry name" value="FAD/NAD-binding_dom"/>
</dbReference>
<comment type="caution">
    <text evidence="8">The sequence shown here is derived from an EMBL/GenBank/DDBJ whole genome shotgun (WGS) entry which is preliminary data.</text>
</comment>
<dbReference type="SUPFAM" id="SSF51905">
    <property type="entry name" value="FAD/NAD(P)-binding domain"/>
    <property type="match status" value="1"/>
</dbReference>
<evidence type="ECO:0000256" key="6">
    <source>
        <dbReference type="ARBA" id="ARBA00023284"/>
    </source>
</evidence>
<dbReference type="SMART" id="SM00450">
    <property type="entry name" value="RHOD"/>
    <property type="match status" value="1"/>
</dbReference>
<evidence type="ECO:0000256" key="5">
    <source>
        <dbReference type="ARBA" id="ARBA00023002"/>
    </source>
</evidence>
<dbReference type="Gene3D" id="3.50.50.60">
    <property type="entry name" value="FAD/NAD(P)-binding domain"/>
    <property type="match status" value="2"/>
</dbReference>
<dbReference type="Pfam" id="PF00581">
    <property type="entry name" value="Rhodanese"/>
    <property type="match status" value="1"/>
</dbReference>
<dbReference type="PANTHER" id="PTHR43429">
    <property type="entry name" value="PYRIDINE NUCLEOTIDE-DISULFIDE OXIDOREDUCTASE DOMAIN-CONTAINING"/>
    <property type="match status" value="1"/>
</dbReference>
<evidence type="ECO:0000256" key="2">
    <source>
        <dbReference type="ARBA" id="ARBA00009130"/>
    </source>
</evidence>
<accession>A0ABW3HKZ7</accession>
<name>A0ABW3HKZ7_9BACL</name>
<feature type="domain" description="Rhodanese" evidence="7">
    <location>
        <begin position="466"/>
        <end position="553"/>
    </location>
</feature>
<keyword evidence="4" id="KW-0274">FAD</keyword>
<dbReference type="SUPFAM" id="SSF52821">
    <property type="entry name" value="Rhodanese/Cell cycle control phosphatase"/>
    <property type="match status" value="1"/>
</dbReference>
<keyword evidence="3" id="KW-0285">Flavoprotein</keyword>
<evidence type="ECO:0000256" key="1">
    <source>
        <dbReference type="ARBA" id="ARBA00001974"/>
    </source>
</evidence>
<evidence type="ECO:0000256" key="4">
    <source>
        <dbReference type="ARBA" id="ARBA00022827"/>
    </source>
</evidence>
<dbReference type="PANTHER" id="PTHR43429:SF1">
    <property type="entry name" value="NAD(P)H SULFUR OXIDOREDUCTASE (COA-DEPENDENT)"/>
    <property type="match status" value="1"/>
</dbReference>
<dbReference type="Pfam" id="PF02852">
    <property type="entry name" value="Pyr_redox_dim"/>
    <property type="match status" value="1"/>
</dbReference>
<dbReference type="InterPro" id="IPR036873">
    <property type="entry name" value="Rhodanese-like_dom_sf"/>
</dbReference>
<dbReference type="PRINTS" id="PR00411">
    <property type="entry name" value="PNDRDTASEI"/>
</dbReference>
<dbReference type="CDD" id="cd01524">
    <property type="entry name" value="RHOD_Pyr_redox"/>
    <property type="match status" value="1"/>
</dbReference>
<dbReference type="InterPro" id="IPR050260">
    <property type="entry name" value="FAD-bd_OxRdtase"/>
</dbReference>
<comment type="similarity">
    <text evidence="2">Belongs to the class-III pyridine nucleotide-disulfide oxidoreductase family.</text>
</comment>
<gene>
    <name evidence="8" type="ORF">ACFQ2I_02035</name>
</gene>
<keyword evidence="5" id="KW-0560">Oxidoreductase</keyword>
<dbReference type="EMBL" id="JBHTJZ010000004">
    <property type="protein sequence ID" value="MFD0958163.1"/>
    <property type="molecule type" value="Genomic_DNA"/>
</dbReference>
<protein>
    <submittedName>
        <fullName evidence="8">FAD-dependent oxidoreductase</fullName>
    </submittedName>
</protein>
<dbReference type="SUPFAM" id="SSF55424">
    <property type="entry name" value="FAD/NAD-linked reductases, dimerisation (C-terminal) domain"/>
    <property type="match status" value="1"/>
</dbReference>
<evidence type="ECO:0000313" key="8">
    <source>
        <dbReference type="EMBL" id="MFD0958163.1"/>
    </source>
</evidence>
<dbReference type="Gene3D" id="3.40.250.10">
    <property type="entry name" value="Rhodanese-like domain"/>
    <property type="match status" value="1"/>
</dbReference>
<evidence type="ECO:0000256" key="3">
    <source>
        <dbReference type="ARBA" id="ARBA00022630"/>
    </source>
</evidence>
<dbReference type="PRINTS" id="PR00368">
    <property type="entry name" value="FADPNR"/>
</dbReference>
<keyword evidence="9" id="KW-1185">Reference proteome</keyword>
<organism evidence="8 9">
    <name type="scientific">Paenibacillus chungangensis</name>
    <dbReference type="NCBI Taxonomy" id="696535"/>
    <lineage>
        <taxon>Bacteria</taxon>
        <taxon>Bacillati</taxon>
        <taxon>Bacillota</taxon>
        <taxon>Bacilli</taxon>
        <taxon>Bacillales</taxon>
        <taxon>Paenibacillaceae</taxon>
        <taxon>Paenibacillus</taxon>
    </lineage>
</organism>
<dbReference type="InterPro" id="IPR004099">
    <property type="entry name" value="Pyr_nucl-diS_OxRdtase_dimer"/>
</dbReference>
<evidence type="ECO:0000259" key="7">
    <source>
        <dbReference type="PROSITE" id="PS50206"/>
    </source>
</evidence>
<dbReference type="RefSeq" id="WP_377561813.1">
    <property type="nucleotide sequence ID" value="NZ_JBHTJZ010000004.1"/>
</dbReference>
<evidence type="ECO:0000313" key="9">
    <source>
        <dbReference type="Proteomes" id="UP001596989"/>
    </source>
</evidence>
<comment type="cofactor">
    <cofactor evidence="1">
        <name>FAD</name>
        <dbReference type="ChEBI" id="CHEBI:57692"/>
    </cofactor>
</comment>
<dbReference type="InterPro" id="IPR016156">
    <property type="entry name" value="FAD/NAD-linked_Rdtase_dimer_sf"/>
</dbReference>
<dbReference type="InterPro" id="IPR036188">
    <property type="entry name" value="FAD/NAD-bd_sf"/>
</dbReference>
<proteinExistence type="inferred from homology"/>
<dbReference type="PROSITE" id="PS50206">
    <property type="entry name" value="RHODANESE_3"/>
    <property type="match status" value="1"/>
</dbReference>